<gene>
    <name evidence="2" type="ORF">GCM10022403_030120</name>
</gene>
<dbReference type="Proteomes" id="UP001501009">
    <property type="component" value="Unassembled WGS sequence"/>
</dbReference>
<reference evidence="3" key="1">
    <citation type="journal article" date="2019" name="Int. J. Syst. Evol. Microbiol.">
        <title>The Global Catalogue of Microorganisms (GCM) 10K type strain sequencing project: providing services to taxonomists for standard genome sequencing and annotation.</title>
        <authorList>
            <consortium name="The Broad Institute Genomics Platform"/>
            <consortium name="The Broad Institute Genome Sequencing Center for Infectious Disease"/>
            <person name="Wu L."/>
            <person name="Ma J."/>
        </authorList>
    </citation>
    <scope>NUCLEOTIDE SEQUENCE [LARGE SCALE GENOMIC DNA]</scope>
    <source>
        <strain evidence="3">JCM 17138</strain>
    </source>
</reference>
<dbReference type="RefSeq" id="WP_275779239.1">
    <property type="nucleotide sequence ID" value="NZ_BAABDE010000015.1"/>
</dbReference>
<feature type="signal peptide" evidence="1">
    <location>
        <begin position="1"/>
        <end position="32"/>
    </location>
</feature>
<evidence type="ECO:0000313" key="2">
    <source>
        <dbReference type="EMBL" id="GAA3794235.1"/>
    </source>
</evidence>
<sequence>MKLKQPGRRRLALLAPALALLTIPFSAGSASAYSPGWDPNTHPDPIGACNGRGPSINLCQYHEVNAWTALGKRHQASNVSNNCAGTDPQTYQVNWKYTTNSSYSYANTQSLEVSFGFSKDLEEGMKASTSSTETWTVGDQREAGSVITNTIRPGYAGAYWFAPYVRHSQGWVEVHYNKKQFGHWDWFYPYRGSNQVHIDTPVAWSDGSIKGQLYWATWKC</sequence>
<proteinExistence type="predicted"/>
<keyword evidence="1" id="KW-0732">Signal</keyword>
<accession>A0ABP7HKP7</accession>
<dbReference type="EMBL" id="BAABDE010000015">
    <property type="protein sequence ID" value="GAA3794235.1"/>
    <property type="molecule type" value="Genomic_DNA"/>
</dbReference>
<comment type="caution">
    <text evidence="2">The sequence shown here is derived from an EMBL/GenBank/DDBJ whole genome shotgun (WGS) entry which is preliminary data.</text>
</comment>
<evidence type="ECO:0008006" key="4">
    <source>
        <dbReference type="Google" id="ProtNLM"/>
    </source>
</evidence>
<organism evidence="2 3">
    <name type="scientific">Streptomyces coacervatus</name>
    <dbReference type="NCBI Taxonomy" id="647381"/>
    <lineage>
        <taxon>Bacteria</taxon>
        <taxon>Bacillati</taxon>
        <taxon>Actinomycetota</taxon>
        <taxon>Actinomycetes</taxon>
        <taxon>Kitasatosporales</taxon>
        <taxon>Streptomycetaceae</taxon>
        <taxon>Streptomyces</taxon>
    </lineage>
</organism>
<feature type="chain" id="PRO_5045867543" description="Secreted protein" evidence="1">
    <location>
        <begin position="33"/>
        <end position="220"/>
    </location>
</feature>
<protein>
    <recommendedName>
        <fullName evidence="4">Secreted protein</fullName>
    </recommendedName>
</protein>
<evidence type="ECO:0000256" key="1">
    <source>
        <dbReference type="SAM" id="SignalP"/>
    </source>
</evidence>
<name>A0ABP7HKP7_9ACTN</name>
<evidence type="ECO:0000313" key="3">
    <source>
        <dbReference type="Proteomes" id="UP001501009"/>
    </source>
</evidence>
<keyword evidence="3" id="KW-1185">Reference proteome</keyword>